<evidence type="ECO:0008006" key="3">
    <source>
        <dbReference type="Google" id="ProtNLM"/>
    </source>
</evidence>
<sequence>MYRIECTAEFDRWLNRVPNRPMRFSIIRKIRAIAREGHLLGDWKQVANGVFELRFRDEARHRVYLARRGYRLVLLLGGAGRIRGADAVRAAHLWRRWKKLHGNRIF</sequence>
<evidence type="ECO:0000313" key="2">
    <source>
        <dbReference type="Proteomes" id="UP000746751"/>
    </source>
</evidence>
<evidence type="ECO:0000313" key="1">
    <source>
        <dbReference type="EMBL" id="HJG30674.1"/>
    </source>
</evidence>
<dbReference type="EMBL" id="DYVF01000032">
    <property type="protein sequence ID" value="HJG30674.1"/>
    <property type="molecule type" value="Genomic_DNA"/>
</dbReference>
<organism evidence="1 2">
    <name type="scientific">Collinsella ihumii</name>
    <dbReference type="NCBI Taxonomy" id="1720204"/>
    <lineage>
        <taxon>Bacteria</taxon>
        <taxon>Bacillati</taxon>
        <taxon>Actinomycetota</taxon>
        <taxon>Coriobacteriia</taxon>
        <taxon>Coriobacteriales</taxon>
        <taxon>Coriobacteriaceae</taxon>
        <taxon>Collinsella</taxon>
    </lineage>
</organism>
<name>A0A921INR9_9ACTN</name>
<comment type="caution">
    <text evidence="1">The sequence shown here is derived from an EMBL/GenBank/DDBJ whole genome shotgun (WGS) entry which is preliminary data.</text>
</comment>
<protein>
    <recommendedName>
        <fullName evidence="3">Type II toxin-antitoxin system RelE/ParE family toxin</fullName>
    </recommendedName>
</protein>
<reference evidence="1" key="1">
    <citation type="journal article" date="2021" name="PeerJ">
        <title>Extensive microbial diversity within the chicken gut microbiome revealed by metagenomics and culture.</title>
        <authorList>
            <person name="Gilroy R."/>
            <person name="Ravi A."/>
            <person name="Getino M."/>
            <person name="Pursley I."/>
            <person name="Horton D.L."/>
            <person name="Alikhan N.F."/>
            <person name="Baker D."/>
            <person name="Gharbi K."/>
            <person name="Hall N."/>
            <person name="Watson M."/>
            <person name="Adriaenssens E.M."/>
            <person name="Foster-Nyarko E."/>
            <person name="Jarju S."/>
            <person name="Secka A."/>
            <person name="Antonio M."/>
            <person name="Oren A."/>
            <person name="Chaudhuri R.R."/>
            <person name="La Ragione R."/>
            <person name="Hildebrand F."/>
            <person name="Pallen M.J."/>
        </authorList>
    </citation>
    <scope>NUCLEOTIDE SEQUENCE</scope>
    <source>
        <strain evidence="1">ChiGjej2B2-7701</strain>
    </source>
</reference>
<accession>A0A921INR9</accession>
<dbReference type="AlphaFoldDB" id="A0A921INR9"/>
<proteinExistence type="predicted"/>
<reference evidence="1" key="2">
    <citation type="submission" date="2021-09" db="EMBL/GenBank/DDBJ databases">
        <authorList>
            <person name="Gilroy R."/>
        </authorList>
    </citation>
    <scope>NUCLEOTIDE SEQUENCE</scope>
    <source>
        <strain evidence="1">ChiGjej2B2-7701</strain>
    </source>
</reference>
<dbReference type="Proteomes" id="UP000746751">
    <property type="component" value="Unassembled WGS sequence"/>
</dbReference>
<gene>
    <name evidence="1" type="ORF">K8U80_04685</name>
</gene>